<keyword evidence="2" id="KW-0808">Transferase</keyword>
<reference evidence="2" key="1">
    <citation type="submission" date="2022-12" db="EMBL/GenBank/DDBJ databases">
        <title>Draft Genome Sequences of Bacillus licheniformis and Bacillus paralicheniformis strains isolated from Irish skim milk powders.</title>
        <authorList>
            <person name="Lourenco A."/>
            <person name="Li F."/>
            <person name="Geraldine D."/>
            <person name="Tobin J.T."/>
            <person name="Butler F."/>
            <person name="Jordan K."/>
            <person name="Obrien T."/>
        </authorList>
    </citation>
    <scope>NUCLEOTIDE SEQUENCE</scope>
    <source>
        <strain evidence="2">3370</strain>
    </source>
</reference>
<name>A0AAW6K626_9BACI</name>
<dbReference type="SUPFAM" id="SSF53756">
    <property type="entry name" value="UDP-Glycosyltransferase/glycogen phosphorylase"/>
    <property type="match status" value="1"/>
</dbReference>
<dbReference type="InterPro" id="IPR001296">
    <property type="entry name" value="Glyco_trans_1"/>
</dbReference>
<organism evidence="2 3">
    <name type="scientific">Bacillus paralicheniformis</name>
    <dbReference type="NCBI Taxonomy" id="1648923"/>
    <lineage>
        <taxon>Bacteria</taxon>
        <taxon>Bacillati</taxon>
        <taxon>Bacillota</taxon>
        <taxon>Bacilli</taxon>
        <taxon>Bacillales</taxon>
        <taxon>Bacillaceae</taxon>
        <taxon>Bacillus</taxon>
    </lineage>
</organism>
<evidence type="ECO:0000313" key="3">
    <source>
        <dbReference type="Proteomes" id="UP001216709"/>
    </source>
</evidence>
<dbReference type="Pfam" id="PF00534">
    <property type="entry name" value="Glycos_transf_1"/>
    <property type="match status" value="1"/>
</dbReference>
<keyword evidence="2" id="KW-0328">Glycosyltransferase</keyword>
<dbReference type="AlphaFoldDB" id="A0AAW6K626"/>
<dbReference type="EMBL" id="JARAFO010000004">
    <property type="protein sequence ID" value="MDE1451270.1"/>
    <property type="molecule type" value="Genomic_DNA"/>
</dbReference>
<dbReference type="Gene3D" id="3.40.50.2000">
    <property type="entry name" value="Glycogen Phosphorylase B"/>
    <property type="match status" value="1"/>
</dbReference>
<dbReference type="EC" id="2.4.-.-" evidence="2"/>
<evidence type="ECO:0000259" key="1">
    <source>
        <dbReference type="Pfam" id="PF00534"/>
    </source>
</evidence>
<sequence>MKNVKDAVRAFQLVVEQISEAKLEIYGSGKDENNIKAEIEKCNSQNHVAPKGYTHKLSDEFQKACLTISTSSFEGLGFSNLALSNGCPVVTNGYDYGVEIHLCSAGKISAKYKTVCH</sequence>
<protein>
    <submittedName>
        <fullName evidence="2">Glycosyltransferase</fullName>
        <ecNumber evidence="2">2.4.-.-</ecNumber>
    </submittedName>
</protein>
<dbReference type="GO" id="GO:0016757">
    <property type="term" value="F:glycosyltransferase activity"/>
    <property type="evidence" value="ECO:0007669"/>
    <property type="project" value="UniProtKB-KW"/>
</dbReference>
<evidence type="ECO:0000313" key="2">
    <source>
        <dbReference type="EMBL" id="MDE1451270.1"/>
    </source>
</evidence>
<comment type="caution">
    <text evidence="2">The sequence shown here is derived from an EMBL/GenBank/DDBJ whole genome shotgun (WGS) entry which is preliminary data.</text>
</comment>
<feature type="domain" description="Glycosyl transferase family 1" evidence="1">
    <location>
        <begin position="1"/>
        <end position="95"/>
    </location>
</feature>
<gene>
    <name evidence="2" type="ORF">PVN32_03665</name>
</gene>
<dbReference type="Proteomes" id="UP001216709">
    <property type="component" value="Unassembled WGS sequence"/>
</dbReference>
<proteinExistence type="predicted"/>
<accession>A0AAW6K626</accession>